<name>A0A0V0T8W9_9BILA</name>
<comment type="caution">
    <text evidence="1">The sequence shown here is derived from an EMBL/GenBank/DDBJ whole genome shotgun (WGS) entry which is preliminary data.</text>
</comment>
<evidence type="ECO:0000313" key="1">
    <source>
        <dbReference type="EMBL" id="KRX35360.1"/>
    </source>
</evidence>
<dbReference type="AlphaFoldDB" id="A0A0V0T8W9"/>
<reference evidence="1 2" key="1">
    <citation type="submission" date="2015-01" db="EMBL/GenBank/DDBJ databases">
        <title>Evolution of Trichinella species and genotypes.</title>
        <authorList>
            <person name="Korhonen P.K."/>
            <person name="Edoardo P."/>
            <person name="Giuseppe L.R."/>
            <person name="Gasser R.B."/>
        </authorList>
    </citation>
    <scope>NUCLEOTIDE SEQUENCE [LARGE SCALE GENOMIC DNA]</scope>
    <source>
        <strain evidence="1">ISS417</strain>
    </source>
</reference>
<proteinExistence type="predicted"/>
<gene>
    <name evidence="1" type="ORF">T05_15900</name>
</gene>
<dbReference type="EMBL" id="JYDJ01000447">
    <property type="protein sequence ID" value="KRX35360.1"/>
    <property type="molecule type" value="Genomic_DNA"/>
</dbReference>
<accession>A0A0V0T8W9</accession>
<evidence type="ECO:0000313" key="2">
    <source>
        <dbReference type="Proteomes" id="UP000055048"/>
    </source>
</evidence>
<dbReference type="Proteomes" id="UP000055048">
    <property type="component" value="Unassembled WGS sequence"/>
</dbReference>
<keyword evidence="2" id="KW-1185">Reference proteome</keyword>
<protein>
    <submittedName>
        <fullName evidence="1">Uncharacterized protein</fullName>
    </submittedName>
</protein>
<organism evidence="1 2">
    <name type="scientific">Trichinella murrelli</name>
    <dbReference type="NCBI Taxonomy" id="144512"/>
    <lineage>
        <taxon>Eukaryota</taxon>
        <taxon>Metazoa</taxon>
        <taxon>Ecdysozoa</taxon>
        <taxon>Nematoda</taxon>
        <taxon>Enoplea</taxon>
        <taxon>Dorylaimia</taxon>
        <taxon>Trichinellida</taxon>
        <taxon>Trichinellidae</taxon>
        <taxon>Trichinella</taxon>
    </lineage>
</organism>
<sequence>MRRSNNELQCCDEQSTAVAYFEAGLLSLFSFFTWGVETRFFYQKHTQSYAGNLANKWEGLNLETIV</sequence>